<organism evidence="2 3">
    <name type="scientific">Serendipita indica (strain DSM 11827)</name>
    <name type="common">Root endophyte fungus</name>
    <name type="synonym">Piriformospora indica</name>
    <dbReference type="NCBI Taxonomy" id="1109443"/>
    <lineage>
        <taxon>Eukaryota</taxon>
        <taxon>Fungi</taxon>
        <taxon>Dikarya</taxon>
        <taxon>Basidiomycota</taxon>
        <taxon>Agaricomycotina</taxon>
        <taxon>Agaricomycetes</taxon>
        <taxon>Sebacinales</taxon>
        <taxon>Serendipitaceae</taxon>
        <taxon>Serendipita</taxon>
    </lineage>
</organism>
<dbReference type="EMBL" id="CAFZ01001370">
    <property type="protein sequence ID" value="CCA77209.1"/>
    <property type="molecule type" value="Genomic_DNA"/>
</dbReference>
<comment type="caution">
    <text evidence="2">The sequence shown here is derived from an EMBL/GenBank/DDBJ whole genome shotgun (WGS) entry which is preliminary data.</text>
</comment>
<dbReference type="Proteomes" id="UP000007148">
    <property type="component" value="Unassembled WGS sequence"/>
</dbReference>
<proteinExistence type="predicted"/>
<protein>
    <submittedName>
        <fullName evidence="2">Uncharacterized protein</fullName>
    </submittedName>
</protein>
<accession>G4U0W6</accession>
<keyword evidence="3" id="KW-1185">Reference proteome</keyword>
<name>G4U0W6_SERID</name>
<dbReference type="InParanoid" id="G4U0W6"/>
<gene>
    <name evidence="2" type="ORF">PIIN_11191</name>
</gene>
<evidence type="ECO:0000313" key="2">
    <source>
        <dbReference type="EMBL" id="CCA77209.1"/>
    </source>
</evidence>
<evidence type="ECO:0000313" key="3">
    <source>
        <dbReference type="Proteomes" id="UP000007148"/>
    </source>
</evidence>
<feature type="region of interest" description="Disordered" evidence="1">
    <location>
        <begin position="1"/>
        <end position="21"/>
    </location>
</feature>
<dbReference type="AlphaFoldDB" id="G4U0W6"/>
<sequence length="21" mass="2321">MVFSEPPKDAANPLQESPAEY</sequence>
<dbReference type="HOGENOM" id="CLU_222119_0_0_1"/>
<reference evidence="2 3" key="1">
    <citation type="journal article" date="2011" name="PLoS Pathog.">
        <title>Endophytic Life Strategies Decoded by Genome and Transcriptome Analyses of the Mutualistic Root Symbiont Piriformospora indica.</title>
        <authorList>
            <person name="Zuccaro A."/>
            <person name="Lahrmann U."/>
            <person name="Guldener U."/>
            <person name="Langen G."/>
            <person name="Pfiffi S."/>
            <person name="Biedenkopf D."/>
            <person name="Wong P."/>
            <person name="Samans B."/>
            <person name="Grimm C."/>
            <person name="Basiewicz M."/>
            <person name="Murat C."/>
            <person name="Martin F."/>
            <person name="Kogel K.H."/>
        </authorList>
    </citation>
    <scope>NUCLEOTIDE SEQUENCE [LARGE SCALE GENOMIC DNA]</scope>
    <source>
        <strain evidence="2 3">DSM 11827</strain>
    </source>
</reference>
<evidence type="ECO:0000256" key="1">
    <source>
        <dbReference type="SAM" id="MobiDB-lite"/>
    </source>
</evidence>